<dbReference type="InterPro" id="IPR011460">
    <property type="entry name" value="Lcl_C"/>
</dbReference>
<feature type="domain" description="Lcl C-terminal" evidence="2">
    <location>
        <begin position="44"/>
        <end position="198"/>
    </location>
</feature>
<sequence>MIKRNLKIALAMAIILPAHAMASECNPAIPTSFEEGQFLDNHDGTVDDITNNLRWSKCAYGQEYNKTTNSCSGDYIGVSTLAEAADAATKFNITFEQKDCTDKGGCWHIPNIKELASLVERQCHTPSVHEVFKDTPPKPFLTNTPDVTAYDESYINDILFFTDKNGNHGGRLHVINFKDGSQRLSNVNFGNIAIRFVRPIPDRTTE</sequence>
<protein>
    <submittedName>
        <fullName evidence="3">DUF1566 domain-containing protein</fullName>
    </submittedName>
</protein>
<evidence type="ECO:0000313" key="4">
    <source>
        <dbReference type="Proteomes" id="UP000533429"/>
    </source>
</evidence>
<dbReference type="Proteomes" id="UP000533429">
    <property type="component" value="Unassembled WGS sequence"/>
</dbReference>
<reference evidence="3 4" key="1">
    <citation type="submission" date="2020-06" db="EMBL/GenBank/DDBJ databases">
        <title>Photobacterium damselae subsp. damselae comparative genomics.</title>
        <authorList>
            <person name="Osorio C.R."/>
        </authorList>
    </citation>
    <scope>NUCLEOTIDE SEQUENCE [LARGE SCALE GENOMIC DNA]</scope>
    <source>
        <strain evidence="3 4">TW250/03</strain>
    </source>
</reference>
<gene>
    <name evidence="3" type="ORF">HWA77_06455</name>
</gene>
<dbReference type="Pfam" id="PF07603">
    <property type="entry name" value="Lcl_C"/>
    <property type="match status" value="1"/>
</dbReference>
<dbReference type="AlphaFoldDB" id="A0A850QWW2"/>
<name>A0A850QWW2_PHODD</name>
<proteinExistence type="predicted"/>
<dbReference type="EMBL" id="JABXOR010000399">
    <property type="protein sequence ID" value="NVO99848.1"/>
    <property type="molecule type" value="Genomic_DNA"/>
</dbReference>
<organism evidence="3 4">
    <name type="scientific">Photobacterium damselae subsp. damselae</name>
    <name type="common">Listonella damsela</name>
    <dbReference type="NCBI Taxonomy" id="85581"/>
    <lineage>
        <taxon>Bacteria</taxon>
        <taxon>Pseudomonadati</taxon>
        <taxon>Pseudomonadota</taxon>
        <taxon>Gammaproteobacteria</taxon>
        <taxon>Vibrionales</taxon>
        <taxon>Vibrionaceae</taxon>
        <taxon>Photobacterium</taxon>
    </lineage>
</organism>
<feature type="signal peptide" evidence="1">
    <location>
        <begin position="1"/>
        <end position="22"/>
    </location>
</feature>
<evidence type="ECO:0000259" key="2">
    <source>
        <dbReference type="Pfam" id="PF07603"/>
    </source>
</evidence>
<feature type="chain" id="PRO_5032913942" evidence="1">
    <location>
        <begin position="23"/>
        <end position="206"/>
    </location>
</feature>
<evidence type="ECO:0000256" key="1">
    <source>
        <dbReference type="SAM" id="SignalP"/>
    </source>
</evidence>
<accession>A0A850QWW2</accession>
<evidence type="ECO:0000313" key="3">
    <source>
        <dbReference type="EMBL" id="NVO99848.1"/>
    </source>
</evidence>
<keyword evidence="1" id="KW-0732">Signal</keyword>
<comment type="caution">
    <text evidence="3">The sequence shown here is derived from an EMBL/GenBank/DDBJ whole genome shotgun (WGS) entry which is preliminary data.</text>
</comment>